<feature type="region of interest" description="Disordered" evidence="1">
    <location>
        <begin position="656"/>
        <end position="676"/>
    </location>
</feature>
<dbReference type="GeneID" id="8240643"/>
<feature type="region of interest" description="Disordered" evidence="1">
    <location>
        <begin position="199"/>
        <end position="224"/>
    </location>
</feature>
<dbReference type="Gene3D" id="1.10.220.160">
    <property type="match status" value="1"/>
</dbReference>
<accession>C1DZT5</accession>
<dbReference type="Gene3D" id="2.170.270.10">
    <property type="entry name" value="SET domain"/>
    <property type="match status" value="1"/>
</dbReference>
<dbReference type="OMA" id="NDWESAT"/>
<dbReference type="STRING" id="296587.C1DZT5"/>
<dbReference type="PANTHER" id="PTHR12197">
    <property type="entry name" value="HISTONE-LYSINE N-METHYLTRANSFERASE SMYD"/>
    <property type="match status" value="1"/>
</dbReference>
<dbReference type="SUPFAM" id="SSF82199">
    <property type="entry name" value="SET domain"/>
    <property type="match status" value="1"/>
</dbReference>
<dbReference type="RefSeq" id="XP_002499917.1">
    <property type="nucleotide sequence ID" value="XM_002499871.1"/>
</dbReference>
<evidence type="ECO:0000313" key="4">
    <source>
        <dbReference type="Proteomes" id="UP000002009"/>
    </source>
</evidence>
<reference evidence="3 4" key="1">
    <citation type="journal article" date="2009" name="Science">
        <title>Green evolution and dynamic adaptations revealed by genomes of the marine picoeukaryotes Micromonas.</title>
        <authorList>
            <person name="Worden A.Z."/>
            <person name="Lee J.H."/>
            <person name="Mock T."/>
            <person name="Rouze P."/>
            <person name="Simmons M.P."/>
            <person name="Aerts A.L."/>
            <person name="Allen A.E."/>
            <person name="Cuvelier M.L."/>
            <person name="Derelle E."/>
            <person name="Everett M.V."/>
            <person name="Foulon E."/>
            <person name="Grimwood J."/>
            <person name="Gundlach H."/>
            <person name="Henrissat B."/>
            <person name="Napoli C."/>
            <person name="McDonald S.M."/>
            <person name="Parker M.S."/>
            <person name="Rombauts S."/>
            <person name="Salamov A."/>
            <person name="Von Dassow P."/>
            <person name="Badger J.H."/>
            <person name="Coutinho P.M."/>
            <person name="Demir E."/>
            <person name="Dubchak I."/>
            <person name="Gentemann C."/>
            <person name="Eikrem W."/>
            <person name="Gready J.E."/>
            <person name="John U."/>
            <person name="Lanier W."/>
            <person name="Lindquist E.A."/>
            <person name="Lucas S."/>
            <person name="Mayer K.F."/>
            <person name="Moreau H."/>
            <person name="Not F."/>
            <person name="Otillar R."/>
            <person name="Panaud O."/>
            <person name="Pangilinan J."/>
            <person name="Paulsen I."/>
            <person name="Piegu B."/>
            <person name="Poliakov A."/>
            <person name="Robbens S."/>
            <person name="Schmutz J."/>
            <person name="Toulza E."/>
            <person name="Wyss T."/>
            <person name="Zelensky A."/>
            <person name="Zhou K."/>
            <person name="Armbrust E.V."/>
            <person name="Bhattacharya D."/>
            <person name="Goodenough U.W."/>
            <person name="Van de Peer Y."/>
            <person name="Grigoriev I.V."/>
        </authorList>
    </citation>
    <scope>NUCLEOTIDE SEQUENCE [LARGE SCALE GENOMIC DNA]</scope>
    <source>
        <strain evidence="4">RCC299 / NOUM17</strain>
    </source>
</reference>
<organism evidence="3 4">
    <name type="scientific">Micromonas commoda (strain RCC299 / NOUM17 / CCMP2709)</name>
    <name type="common">Picoplanktonic green alga</name>
    <dbReference type="NCBI Taxonomy" id="296587"/>
    <lineage>
        <taxon>Eukaryota</taxon>
        <taxon>Viridiplantae</taxon>
        <taxon>Chlorophyta</taxon>
        <taxon>Mamiellophyceae</taxon>
        <taxon>Mamiellales</taxon>
        <taxon>Mamiellaceae</taxon>
        <taxon>Micromonas</taxon>
    </lineage>
</organism>
<feature type="compositionally biased region" description="Acidic residues" evidence="1">
    <location>
        <begin position="406"/>
        <end position="416"/>
    </location>
</feature>
<dbReference type="PANTHER" id="PTHR12197:SF251">
    <property type="entry name" value="EG:BACR7C10.4 PROTEIN"/>
    <property type="match status" value="1"/>
</dbReference>
<dbReference type="Pfam" id="PF00856">
    <property type="entry name" value="SET"/>
    <property type="match status" value="1"/>
</dbReference>
<dbReference type="PROSITE" id="PS50280">
    <property type="entry name" value="SET"/>
    <property type="match status" value="1"/>
</dbReference>
<dbReference type="GO" id="GO:0005634">
    <property type="term" value="C:nucleus"/>
    <property type="evidence" value="ECO:0007669"/>
    <property type="project" value="TreeGrafter"/>
</dbReference>
<name>C1DZT5_MICCC</name>
<feature type="region of interest" description="Disordered" evidence="1">
    <location>
        <begin position="397"/>
        <end position="431"/>
    </location>
</feature>
<dbReference type="InParanoid" id="C1DZT5"/>
<sequence>MSATDADAVHAILPGGSVELRVADPADGGRRLFVRAPIKAGDEILSLNPYAAVLNDASRTSRCDHTFAKPSDNGGSLLRCARSKVARYVSRDAQVAAWKRGYKEECASLVNCAPRVPPATVRLAARVLWRRAREAAAADGSNDDDDDEIIEDGVAAAAALGLGRGYDAVDALGDHWERLPDSRKASLAHAAMLATAFHAGTLGPGSTTPTDPDPDPNPNPNAADPRHVARLLAKISCNAHTVCDEELNAIGVGVYPAAAMVNHGDAPTAAQSFKGKKIVLRATRDLKRGDEVTMAYVELLATRQERRAALHAGYNFDLDGTEMATYCPHASPDRVEACEGMPYMRNTRRTRLPGGAVLVDHGEGSDSPPWRTGHADAYLCAVEASRKSGGGILHGGVEVVTRPIGDGDDGDGDDGDEKSAPNRDDDAVDYSGGLGGLRGSGGFGRTFAEEAERAFKTVKARSSMAEMEIAGGRLRDKSRFEVHVWGTLGGADREHTAMRVAECASLLAVAERHLAAGGTKNGVESALKPLARMSDLMNGDDASCALGPIHLLRVRVLDAMQRAAVTAGDFESARDAAYAVLPAYRLSYPPCHPPLGLHLALIAKIEAHLVDLNAAVQFAREAISCLNVSHGRNSDVVRMMETLLGESEAELRYNEYNRSGGNEDAETGEGYLEAYE</sequence>
<evidence type="ECO:0000256" key="1">
    <source>
        <dbReference type="SAM" id="MobiDB-lite"/>
    </source>
</evidence>
<dbReference type="KEGG" id="mis:MICPUN_56426"/>
<dbReference type="Gene3D" id="6.10.140.2220">
    <property type="match status" value="1"/>
</dbReference>
<dbReference type="InterPro" id="IPR001214">
    <property type="entry name" value="SET_dom"/>
</dbReference>
<evidence type="ECO:0000259" key="2">
    <source>
        <dbReference type="PROSITE" id="PS50280"/>
    </source>
</evidence>
<dbReference type="FunCoup" id="C1DZT5">
    <property type="interactions" value="514"/>
</dbReference>
<dbReference type="OrthoDB" id="265717at2759"/>
<dbReference type="InterPro" id="IPR011990">
    <property type="entry name" value="TPR-like_helical_dom_sf"/>
</dbReference>
<dbReference type="EMBL" id="CP001323">
    <property type="protein sequence ID" value="ACO61175.1"/>
    <property type="molecule type" value="Genomic_DNA"/>
</dbReference>
<dbReference type="Proteomes" id="UP000002009">
    <property type="component" value="Chromosome 2"/>
</dbReference>
<dbReference type="InterPro" id="IPR046341">
    <property type="entry name" value="SET_dom_sf"/>
</dbReference>
<gene>
    <name evidence="3" type="ORF">MICPUN_56426</name>
</gene>
<dbReference type="Gene3D" id="1.25.40.10">
    <property type="entry name" value="Tetratricopeptide repeat domain"/>
    <property type="match status" value="1"/>
</dbReference>
<protein>
    <recommendedName>
        <fullName evidence="2">SET domain-containing protein</fullName>
    </recommendedName>
</protein>
<dbReference type="eggNOG" id="KOG2084">
    <property type="taxonomic scope" value="Eukaryota"/>
</dbReference>
<dbReference type="InterPro" id="IPR050869">
    <property type="entry name" value="H3K4_H4K5_MeTrfase"/>
</dbReference>
<dbReference type="AlphaFoldDB" id="C1DZT5"/>
<evidence type="ECO:0000313" key="3">
    <source>
        <dbReference type="EMBL" id="ACO61175.1"/>
    </source>
</evidence>
<proteinExistence type="predicted"/>
<feature type="domain" description="SET" evidence="2">
    <location>
        <begin position="16"/>
        <end position="297"/>
    </location>
</feature>
<keyword evidence="4" id="KW-1185">Reference proteome</keyword>